<sequence>MVITSCPNSATEHPDPPSALKTLTSFAISVSNQSGLSIYLSTISESAKNVTIILPFGQDLNKLVPTLAHTGTSITPASGVAQNFISSVAYTVEAEDGSTVVYTVTAINASEGEKVPAFKVKAKHNTDGDITRTGYIVDKVITLVLSRSTYGVTEYAQLAVDLNYDTIPLICETAIPDFRDPVKYIQKGDDGSTEEYTLKVINKPITRAELVKHLNKGGDLTMLNTSTITDMKNLFQGSHFNQDISRWDVSKVTDMSQMFYNAKVFNGDLSRWDVSKVTRMSQMFYNAKVFNGDLSRWDVSNVTHMDSMFYNAKVFNGDLSRWDVSKVTHMSALFYNAVNFNGDLSRWDVSNVNMMWRMFYGAASFNQDISSWKGKIAETFPHAEFSGGNCPLQKSYHPYESWADSTDSQ</sequence>
<dbReference type="NCBIfam" id="TIGR02167">
    <property type="entry name" value="Liste_lipo_26"/>
    <property type="match status" value="4"/>
</dbReference>
<comment type="caution">
    <text evidence="1">The sequence shown here is derived from an EMBL/GenBank/DDBJ whole genome shotgun (WGS) entry which is preliminary data.</text>
</comment>
<dbReference type="Gene3D" id="2.160.20.80">
    <property type="entry name" value="E3 ubiquitin-protein ligase SopA"/>
    <property type="match status" value="1"/>
</dbReference>
<reference evidence="1" key="1">
    <citation type="journal article" date="2023" name="Mol. Biol. Evol.">
        <title>Third-Generation Sequencing Reveals the Adaptive Role of the Epigenome in Three Deep-Sea Polychaetes.</title>
        <authorList>
            <person name="Perez M."/>
            <person name="Aroh O."/>
            <person name="Sun Y."/>
            <person name="Lan Y."/>
            <person name="Juniper S.K."/>
            <person name="Young C.R."/>
            <person name="Angers B."/>
            <person name="Qian P.Y."/>
        </authorList>
    </citation>
    <scope>NUCLEOTIDE SEQUENCE</scope>
    <source>
        <strain evidence="1">P08H-3</strain>
    </source>
</reference>
<proteinExistence type="predicted"/>
<organism evidence="1 2">
    <name type="scientific">Paralvinella palmiformis</name>
    <dbReference type="NCBI Taxonomy" id="53620"/>
    <lineage>
        <taxon>Eukaryota</taxon>
        <taxon>Metazoa</taxon>
        <taxon>Spiralia</taxon>
        <taxon>Lophotrochozoa</taxon>
        <taxon>Annelida</taxon>
        <taxon>Polychaeta</taxon>
        <taxon>Sedentaria</taxon>
        <taxon>Canalipalpata</taxon>
        <taxon>Terebellida</taxon>
        <taxon>Terebelliformia</taxon>
        <taxon>Alvinellidae</taxon>
        <taxon>Paralvinella</taxon>
    </lineage>
</organism>
<dbReference type="SUPFAM" id="SSF141571">
    <property type="entry name" value="Pentapeptide repeat-like"/>
    <property type="match status" value="1"/>
</dbReference>
<name>A0AAD9J0F7_9ANNE</name>
<dbReference type="InterPro" id="IPR005046">
    <property type="entry name" value="DUF285"/>
</dbReference>
<keyword evidence="2" id="KW-1185">Reference proteome</keyword>
<dbReference type="Gene3D" id="2.60.40.2340">
    <property type="match status" value="1"/>
</dbReference>
<dbReference type="InterPro" id="IPR011889">
    <property type="entry name" value="Liste_lipo_26"/>
</dbReference>
<gene>
    <name evidence="1" type="ORF">LSH36_793g00013</name>
</gene>
<dbReference type="Proteomes" id="UP001208570">
    <property type="component" value="Unassembled WGS sequence"/>
</dbReference>
<dbReference type="Pfam" id="PF03382">
    <property type="entry name" value="DUF285"/>
    <property type="match status" value="1"/>
</dbReference>
<dbReference type="EMBL" id="JAODUP010000793">
    <property type="protein sequence ID" value="KAK2144003.1"/>
    <property type="molecule type" value="Genomic_DNA"/>
</dbReference>
<protein>
    <submittedName>
        <fullName evidence="1">Uncharacterized protein</fullName>
    </submittedName>
</protein>
<dbReference type="AlphaFoldDB" id="A0AAD9J0F7"/>
<evidence type="ECO:0000313" key="2">
    <source>
        <dbReference type="Proteomes" id="UP001208570"/>
    </source>
</evidence>
<evidence type="ECO:0000313" key="1">
    <source>
        <dbReference type="EMBL" id="KAK2144003.1"/>
    </source>
</evidence>
<accession>A0AAD9J0F7</accession>